<dbReference type="Pfam" id="PF07690">
    <property type="entry name" value="MFS_1"/>
    <property type="match status" value="2"/>
</dbReference>
<dbReference type="SUPFAM" id="SSF103473">
    <property type="entry name" value="MFS general substrate transporter"/>
    <property type="match status" value="1"/>
</dbReference>
<dbReference type="RefSeq" id="WP_083633842.1">
    <property type="nucleotide sequence ID" value="NZ_MSYM01000011.1"/>
</dbReference>
<dbReference type="InterPro" id="IPR020846">
    <property type="entry name" value="MFS_dom"/>
</dbReference>
<feature type="domain" description="Major facilitator superfamily (MFS) profile" evidence="9">
    <location>
        <begin position="18"/>
        <end position="374"/>
    </location>
</feature>
<feature type="transmembrane region" description="Helical" evidence="8">
    <location>
        <begin position="109"/>
        <end position="131"/>
    </location>
</feature>
<dbReference type="Proteomes" id="UP000185911">
    <property type="component" value="Unassembled WGS sequence"/>
</dbReference>
<evidence type="ECO:0000256" key="3">
    <source>
        <dbReference type="ARBA" id="ARBA00022448"/>
    </source>
</evidence>
<feature type="transmembrane region" description="Helical" evidence="8">
    <location>
        <begin position="84"/>
        <end position="103"/>
    </location>
</feature>
<dbReference type="PROSITE" id="PS00216">
    <property type="entry name" value="SUGAR_TRANSPORT_1"/>
    <property type="match status" value="1"/>
</dbReference>
<keyword evidence="6 8" id="KW-1133">Transmembrane helix</keyword>
<comment type="caution">
    <text evidence="10">The sequence shown here is derived from an EMBL/GenBank/DDBJ whole genome shotgun (WGS) entry which is preliminary data.</text>
</comment>
<evidence type="ECO:0000256" key="6">
    <source>
        <dbReference type="ARBA" id="ARBA00022989"/>
    </source>
</evidence>
<keyword evidence="7 8" id="KW-0472">Membrane</keyword>
<evidence type="ECO:0000256" key="2">
    <source>
        <dbReference type="ARBA" id="ARBA00008335"/>
    </source>
</evidence>
<evidence type="ECO:0000256" key="4">
    <source>
        <dbReference type="ARBA" id="ARBA00022475"/>
    </source>
</evidence>
<dbReference type="CDD" id="cd17324">
    <property type="entry name" value="MFS_NepI_like"/>
    <property type="match status" value="1"/>
</dbReference>
<keyword evidence="11" id="KW-1185">Reference proteome</keyword>
<proteinExistence type="inferred from homology"/>
<dbReference type="AlphaFoldDB" id="A0A1Q8YG18"/>
<feature type="transmembrane region" description="Helical" evidence="8">
    <location>
        <begin position="287"/>
        <end position="310"/>
    </location>
</feature>
<evidence type="ECO:0000313" key="11">
    <source>
        <dbReference type="Proteomes" id="UP000185911"/>
    </source>
</evidence>
<keyword evidence="3" id="KW-0813">Transport</keyword>
<evidence type="ECO:0000259" key="9">
    <source>
        <dbReference type="PROSITE" id="PS50850"/>
    </source>
</evidence>
<keyword evidence="4" id="KW-1003">Cell membrane</keyword>
<feature type="transmembrane region" description="Helical" evidence="8">
    <location>
        <begin position="231"/>
        <end position="252"/>
    </location>
</feature>
<evidence type="ECO:0000313" key="10">
    <source>
        <dbReference type="EMBL" id="OLP06932.1"/>
    </source>
</evidence>
<dbReference type="GO" id="GO:0005886">
    <property type="term" value="C:plasma membrane"/>
    <property type="evidence" value="ECO:0007669"/>
    <property type="project" value="UniProtKB-SubCell"/>
</dbReference>
<keyword evidence="5 8" id="KW-0812">Transmembrane</keyword>
<reference evidence="10 11" key="1">
    <citation type="submission" date="2017-01" db="EMBL/GenBank/DDBJ databases">
        <title>Genome sequence of Rhodoferax antarcticus ANT.BR, a psychrophilic purple nonsulfur bacterium from an Antarctic microbial mat.</title>
        <authorList>
            <person name="Baker J."/>
            <person name="Riester C."/>
            <person name="Skinner B."/>
            <person name="Newell A."/>
            <person name="Swingley W."/>
            <person name="Madigan M."/>
            <person name="Jung D."/>
            <person name="Asao M."/>
            <person name="Chen M."/>
            <person name="Loughlin P."/>
            <person name="Pan H."/>
            <person name="Lin S."/>
            <person name="Li N."/>
            <person name="Shaw J."/>
            <person name="Prado M."/>
            <person name="Sherman C."/>
            <person name="Li X."/>
            <person name="Tang J."/>
            <person name="Blankenship R."/>
            <person name="Zhao T."/>
            <person name="Touchman J."/>
            <person name="Sattley M."/>
        </authorList>
    </citation>
    <scope>NUCLEOTIDE SEQUENCE [LARGE SCALE GENOMIC DNA]</scope>
    <source>
        <strain evidence="10 11">ANT.BR</strain>
    </source>
</reference>
<feature type="transmembrane region" description="Helical" evidence="8">
    <location>
        <begin position="264"/>
        <end position="281"/>
    </location>
</feature>
<evidence type="ECO:0000256" key="1">
    <source>
        <dbReference type="ARBA" id="ARBA00004651"/>
    </source>
</evidence>
<evidence type="ECO:0000256" key="5">
    <source>
        <dbReference type="ARBA" id="ARBA00022692"/>
    </source>
</evidence>
<comment type="similarity">
    <text evidence="2">Belongs to the major facilitator superfamily.</text>
</comment>
<comment type="subcellular location">
    <subcellularLocation>
        <location evidence="1">Cell membrane</location>
        <topology evidence="1">Multi-pass membrane protein</topology>
    </subcellularLocation>
</comment>
<feature type="transmembrane region" description="Helical" evidence="8">
    <location>
        <begin position="167"/>
        <end position="186"/>
    </location>
</feature>
<gene>
    <name evidence="10" type="ORF">BLL52_1678</name>
</gene>
<dbReference type="PANTHER" id="PTHR43271">
    <property type="entry name" value="BLL2771 PROTEIN"/>
    <property type="match status" value="1"/>
</dbReference>
<evidence type="ECO:0000256" key="7">
    <source>
        <dbReference type="ARBA" id="ARBA00023136"/>
    </source>
</evidence>
<dbReference type="InterPro" id="IPR005829">
    <property type="entry name" value="Sugar_transporter_CS"/>
</dbReference>
<evidence type="ECO:0000256" key="8">
    <source>
        <dbReference type="SAM" id="Phobius"/>
    </source>
</evidence>
<accession>A0A1Q8YG18</accession>
<dbReference type="PANTHER" id="PTHR43271:SF2">
    <property type="entry name" value="BLL2771 PROTEIN"/>
    <property type="match status" value="1"/>
</dbReference>
<feature type="transmembrane region" description="Helical" evidence="8">
    <location>
        <begin position="52"/>
        <end position="72"/>
    </location>
</feature>
<name>A0A1Q8YG18_9BURK</name>
<dbReference type="InterPro" id="IPR011701">
    <property type="entry name" value="MFS"/>
</dbReference>
<dbReference type="PROSITE" id="PS50850">
    <property type="entry name" value="MFS"/>
    <property type="match status" value="1"/>
</dbReference>
<dbReference type="InterPro" id="IPR036259">
    <property type="entry name" value="MFS_trans_sf"/>
</dbReference>
<dbReference type="STRING" id="81479.RA876_02830"/>
<dbReference type="Gene3D" id="1.20.1250.20">
    <property type="entry name" value="MFS general substrate transporter like domains"/>
    <property type="match status" value="2"/>
</dbReference>
<feature type="transmembrane region" description="Helical" evidence="8">
    <location>
        <begin position="198"/>
        <end position="219"/>
    </location>
</feature>
<sequence>MRDHPLLLFFLGDGVQVSRPIVWLIGFFAFLNVYSIQAVLPMVMTDFAATPLQAGLTVGATVLAVGLISPFMGMLSDAVGRKNVLTVSLFAMTLPTALIPLTHSLNALIALRFLQGLAVPGIVVVLIAYLGEEFRSNGMARMTAIYVGGTVMGGFCGRFITGHVGHWLGWRSAFVLLAVMNLAGGLHMLWRHLHNQRLLASCAVGFCVLFSLVGTFTYVNFLLVAAPFQLSAAGLANVFAVYLVGVLVTPLAARPMERLGFMKALLWALATSAAGLLLTLAPNLWVVIVGLAVCASGVFLCQSATISAISTNVTEGRSLATGLYYMSYYAGGAAGTWVVGLAFEGWGWSGSVATIAGAQALAAMIVLLIWRPRT</sequence>
<feature type="transmembrane region" description="Helical" evidence="8">
    <location>
        <begin position="21"/>
        <end position="40"/>
    </location>
</feature>
<protein>
    <submittedName>
        <fullName evidence="10">Major Facilitator Superfamily protein</fullName>
    </submittedName>
</protein>
<feature type="transmembrane region" description="Helical" evidence="8">
    <location>
        <begin position="143"/>
        <end position="161"/>
    </location>
</feature>
<dbReference type="EMBL" id="MSYM01000011">
    <property type="protein sequence ID" value="OLP06932.1"/>
    <property type="molecule type" value="Genomic_DNA"/>
</dbReference>
<organism evidence="10 11">
    <name type="scientific">Rhodoferax antarcticus ANT.BR</name>
    <dbReference type="NCBI Taxonomy" id="1111071"/>
    <lineage>
        <taxon>Bacteria</taxon>
        <taxon>Pseudomonadati</taxon>
        <taxon>Pseudomonadota</taxon>
        <taxon>Betaproteobacteria</taxon>
        <taxon>Burkholderiales</taxon>
        <taxon>Comamonadaceae</taxon>
        <taxon>Rhodoferax</taxon>
    </lineage>
</organism>
<dbReference type="GO" id="GO:0022857">
    <property type="term" value="F:transmembrane transporter activity"/>
    <property type="evidence" value="ECO:0007669"/>
    <property type="project" value="InterPro"/>
</dbReference>
<feature type="transmembrane region" description="Helical" evidence="8">
    <location>
        <begin position="349"/>
        <end position="370"/>
    </location>
</feature>
<feature type="transmembrane region" description="Helical" evidence="8">
    <location>
        <begin position="322"/>
        <end position="343"/>
    </location>
</feature>